<dbReference type="Pfam" id="PF01476">
    <property type="entry name" value="LysM"/>
    <property type="match status" value="1"/>
</dbReference>
<dbReference type="InterPro" id="IPR036779">
    <property type="entry name" value="LysM_dom_sf"/>
</dbReference>
<dbReference type="InterPro" id="IPR036047">
    <property type="entry name" value="F-box-like_dom_sf"/>
</dbReference>
<organism evidence="2 3">
    <name type="scientific">Adiantum capillus-veneris</name>
    <name type="common">Maidenhair fern</name>
    <dbReference type="NCBI Taxonomy" id="13818"/>
    <lineage>
        <taxon>Eukaryota</taxon>
        <taxon>Viridiplantae</taxon>
        <taxon>Streptophyta</taxon>
        <taxon>Embryophyta</taxon>
        <taxon>Tracheophyta</taxon>
        <taxon>Polypodiopsida</taxon>
        <taxon>Polypodiidae</taxon>
        <taxon>Polypodiales</taxon>
        <taxon>Pteridineae</taxon>
        <taxon>Pteridaceae</taxon>
        <taxon>Vittarioideae</taxon>
        <taxon>Adiantum</taxon>
    </lineage>
</organism>
<dbReference type="OrthoDB" id="538216at2759"/>
<dbReference type="Proteomes" id="UP000886520">
    <property type="component" value="Chromosome 1"/>
</dbReference>
<keyword evidence="3" id="KW-1185">Reference proteome</keyword>
<dbReference type="SUPFAM" id="SSF81383">
    <property type="entry name" value="F-box domain"/>
    <property type="match status" value="1"/>
</dbReference>
<dbReference type="PANTHER" id="PTHR20932">
    <property type="entry name" value="LYSM AND PUTATIVE PEPTIDOGLYCAN-BINDING DOMAIN-CONTAINING PROTEIN"/>
    <property type="match status" value="1"/>
</dbReference>
<dbReference type="Gene3D" id="3.10.350.10">
    <property type="entry name" value="LysM domain"/>
    <property type="match status" value="1"/>
</dbReference>
<proteinExistence type="predicted"/>
<evidence type="ECO:0000313" key="2">
    <source>
        <dbReference type="EMBL" id="KAI5084886.1"/>
    </source>
</evidence>
<dbReference type="AlphaFoldDB" id="A0A9D4VE48"/>
<dbReference type="CDD" id="cd00118">
    <property type="entry name" value="LysM"/>
    <property type="match status" value="1"/>
</dbReference>
<feature type="domain" description="LysM" evidence="1">
    <location>
        <begin position="89"/>
        <end position="133"/>
    </location>
</feature>
<dbReference type="InterPro" id="IPR018392">
    <property type="entry name" value="LysM"/>
</dbReference>
<dbReference type="InterPro" id="IPR001810">
    <property type="entry name" value="F-box_dom"/>
</dbReference>
<dbReference type="Pfam" id="PF12937">
    <property type="entry name" value="F-box-like"/>
    <property type="match status" value="1"/>
</dbReference>
<gene>
    <name evidence="2" type="ORF">GOP47_0001055</name>
</gene>
<accession>A0A9D4VE48</accession>
<dbReference type="EMBL" id="JABFUD020000001">
    <property type="protein sequence ID" value="KAI5084886.1"/>
    <property type="molecule type" value="Genomic_DNA"/>
</dbReference>
<dbReference type="InterPro" id="IPR045030">
    <property type="entry name" value="LYSM1-4"/>
</dbReference>
<protein>
    <recommendedName>
        <fullName evidence="1">LysM domain-containing protein</fullName>
    </recommendedName>
</protein>
<dbReference type="SUPFAM" id="SSF54106">
    <property type="entry name" value="LysM domain"/>
    <property type="match status" value="1"/>
</dbReference>
<sequence length="240" mass="27087">MVNVKCLSNSTLHGENDLLTADLWRAILQKLPIDSLARAACVCRLWHCIAGDPLVLSNRLKEAWKFAEVVGRPLSTSFWRDANLSRFAISHVVQRWDTVASLAVKYEVHVIDIMRLNNMMSDHGIHSRKRLLIPVLHAKMVEGRTGYIEVDPYAKREVVVLYLGDDKPPKPVGTEAIVAERFRKGVIDSLKRSLQLDDATIHYYLAMAGGDIKKAFSQYSEDLKWERVGGQHGFTCPSYG</sequence>
<dbReference type="PANTHER" id="PTHR20932:SF8">
    <property type="entry name" value="LD22649P"/>
    <property type="match status" value="1"/>
</dbReference>
<dbReference type="Gene3D" id="1.20.1280.50">
    <property type="match status" value="1"/>
</dbReference>
<reference evidence="2" key="1">
    <citation type="submission" date="2021-01" db="EMBL/GenBank/DDBJ databases">
        <title>Adiantum capillus-veneris genome.</title>
        <authorList>
            <person name="Fang Y."/>
            <person name="Liao Q."/>
        </authorList>
    </citation>
    <scope>NUCLEOTIDE SEQUENCE</scope>
    <source>
        <strain evidence="2">H3</strain>
        <tissue evidence="2">Leaf</tissue>
    </source>
</reference>
<evidence type="ECO:0000313" key="3">
    <source>
        <dbReference type="Proteomes" id="UP000886520"/>
    </source>
</evidence>
<dbReference type="PROSITE" id="PS51782">
    <property type="entry name" value="LYSM"/>
    <property type="match status" value="1"/>
</dbReference>
<name>A0A9D4VE48_ADICA</name>
<evidence type="ECO:0000259" key="1">
    <source>
        <dbReference type="PROSITE" id="PS51782"/>
    </source>
</evidence>
<comment type="caution">
    <text evidence="2">The sequence shown here is derived from an EMBL/GenBank/DDBJ whole genome shotgun (WGS) entry which is preliminary data.</text>
</comment>